<dbReference type="InterPro" id="IPR005151">
    <property type="entry name" value="Tail-specific_protease"/>
</dbReference>
<dbReference type="PROSITE" id="PS50106">
    <property type="entry name" value="PDZ"/>
    <property type="match status" value="1"/>
</dbReference>
<evidence type="ECO:0000256" key="4">
    <source>
        <dbReference type="ARBA" id="ARBA00022825"/>
    </source>
</evidence>
<dbReference type="InParanoid" id="H1XYW2"/>
<keyword evidence="3 5" id="KW-0378">Hydrolase</keyword>
<reference evidence="7 10" key="2">
    <citation type="submission" date="2016-11" db="EMBL/GenBank/DDBJ databases">
        <title>Genomic analysis of Caldithrix abyssi and proposal of a novel bacterial phylum Caldithrichaeota.</title>
        <authorList>
            <person name="Kublanov I."/>
            <person name="Sigalova O."/>
            <person name="Gavrilov S."/>
            <person name="Lebedinsky A."/>
            <person name="Ivanova N."/>
            <person name="Daum C."/>
            <person name="Reddy T."/>
            <person name="Klenk H.P."/>
            <person name="Goker M."/>
            <person name="Reva O."/>
            <person name="Miroshnichenko M."/>
            <person name="Kyprides N."/>
            <person name="Woyke T."/>
            <person name="Gelfand M."/>
        </authorList>
    </citation>
    <scope>NUCLEOTIDE SEQUENCE [LARGE SCALE GENOMIC DNA]</scope>
    <source>
        <strain evidence="7 10">LF13</strain>
    </source>
</reference>
<dbReference type="Proteomes" id="UP000004671">
    <property type="component" value="Chromosome"/>
</dbReference>
<sequence length="532" mass="61528">MPKRTRFLFFVLIVVLLVVIHNNYKYVLYNYLSPAEQSAYKLERTFKVIDRYYVDSVDWQAATGKAISGALRTLDPHSIYLSPEQVKRALEDFEGHYYGIGIQFDIINDYPTVVSVFPGSPSARAGLQAGDQFIEIEGQSAYKISMDEVPKKLKGPKGTRVKVKIRRPFMDEPFEVTLTRDEIPITTVNTYFKVDSITGYVWINRFAFTTSEELEAALLELEEAGIKQLILDLRDNGGGLLRQAVSVVGKFIEGNKLVVYTKGRLKSFNEKYYTEDYRDGKVRDYPLIVLINHNTASASEIVAGALQDYDRALIVGTRSFGKGLVQNEFELPDQSRIRLTIAKYYTPSGRLIQRPYKNKSAREYFSEVWEDSLEQKLTDSLQNTHVYYTSKGRKVFGGGGIHPDVEIVFTDSLHAKWMMQLLEKRVFFKTILQWTGKLKRWSADFKRFEKNFEVSDKMLATLKQIAQDENIKLTPLEIKREKNYLKQRLKAEAARYFWGMSAFYRMLLKTDRQFKETMRYFEQAKALLKDGN</sequence>
<dbReference type="SUPFAM" id="SSF52096">
    <property type="entry name" value="ClpP/crotonase"/>
    <property type="match status" value="1"/>
</dbReference>
<dbReference type="PANTHER" id="PTHR32060:SF30">
    <property type="entry name" value="CARBOXY-TERMINAL PROCESSING PROTEASE CTPA"/>
    <property type="match status" value="1"/>
</dbReference>
<dbReference type="eggNOG" id="COG0793">
    <property type="taxonomic scope" value="Bacteria"/>
</dbReference>
<dbReference type="GO" id="GO:0004175">
    <property type="term" value="F:endopeptidase activity"/>
    <property type="evidence" value="ECO:0007669"/>
    <property type="project" value="TreeGrafter"/>
</dbReference>
<dbReference type="GO" id="GO:0006508">
    <property type="term" value="P:proteolysis"/>
    <property type="evidence" value="ECO:0007669"/>
    <property type="project" value="UniProtKB-KW"/>
</dbReference>
<evidence type="ECO:0000259" key="6">
    <source>
        <dbReference type="PROSITE" id="PS50106"/>
    </source>
</evidence>
<dbReference type="SMART" id="SM00228">
    <property type="entry name" value="PDZ"/>
    <property type="match status" value="1"/>
</dbReference>
<evidence type="ECO:0000256" key="1">
    <source>
        <dbReference type="ARBA" id="ARBA00009179"/>
    </source>
</evidence>
<dbReference type="SUPFAM" id="SSF50156">
    <property type="entry name" value="PDZ domain-like"/>
    <property type="match status" value="1"/>
</dbReference>
<dbReference type="PaxDb" id="880073-Calab_2423"/>
<comment type="similarity">
    <text evidence="1 5">Belongs to the peptidase S41A family.</text>
</comment>
<dbReference type="CDD" id="cd06782">
    <property type="entry name" value="cpPDZ_CPP-like"/>
    <property type="match status" value="1"/>
</dbReference>
<keyword evidence="2 5" id="KW-0645">Protease</keyword>
<dbReference type="RefSeq" id="WP_006929255.1">
    <property type="nucleotide sequence ID" value="NZ_CM001402.1"/>
</dbReference>
<protein>
    <submittedName>
        <fullName evidence="7">C-terminal processing peptidase-3, Serine peptidase, MEROPS family S41A</fullName>
    </submittedName>
    <submittedName>
        <fullName evidence="8">Carboxyl-terminal protease</fullName>
    </submittedName>
</protein>
<evidence type="ECO:0000256" key="2">
    <source>
        <dbReference type="ARBA" id="ARBA00022670"/>
    </source>
</evidence>
<dbReference type="EMBL" id="CM001402">
    <property type="protein sequence ID" value="EHO42033.1"/>
    <property type="molecule type" value="Genomic_DNA"/>
</dbReference>
<evidence type="ECO:0000313" key="9">
    <source>
        <dbReference type="Proteomes" id="UP000004671"/>
    </source>
</evidence>
<organism evidence="8 9">
    <name type="scientific">Caldithrix abyssi DSM 13497</name>
    <dbReference type="NCBI Taxonomy" id="880073"/>
    <lineage>
        <taxon>Bacteria</taxon>
        <taxon>Pseudomonadati</taxon>
        <taxon>Calditrichota</taxon>
        <taxon>Calditrichia</taxon>
        <taxon>Calditrichales</taxon>
        <taxon>Calditrichaceae</taxon>
        <taxon>Caldithrix</taxon>
    </lineage>
</organism>
<keyword evidence="4 5" id="KW-0720">Serine protease</keyword>
<dbReference type="STRING" id="880073.Cabys_1234"/>
<accession>H1XYW2</accession>
<keyword evidence="9" id="KW-1185">Reference proteome</keyword>
<dbReference type="Gene3D" id="2.30.42.10">
    <property type="match status" value="1"/>
</dbReference>
<feature type="domain" description="PDZ" evidence="6">
    <location>
        <begin position="94"/>
        <end position="154"/>
    </location>
</feature>
<dbReference type="Gene3D" id="3.90.226.10">
    <property type="entry name" value="2-enoyl-CoA Hydratase, Chain A, domain 1"/>
    <property type="match status" value="1"/>
</dbReference>
<name>H1XYW2_CALAY</name>
<dbReference type="Proteomes" id="UP000183868">
    <property type="component" value="Chromosome"/>
</dbReference>
<evidence type="ECO:0000256" key="5">
    <source>
        <dbReference type="RuleBase" id="RU004404"/>
    </source>
</evidence>
<dbReference type="InterPro" id="IPR036034">
    <property type="entry name" value="PDZ_sf"/>
</dbReference>
<dbReference type="FunFam" id="2.30.42.10:FF:000063">
    <property type="entry name" value="Peptidase, S41 family"/>
    <property type="match status" value="1"/>
</dbReference>
<reference evidence="8 9" key="1">
    <citation type="submission" date="2011-09" db="EMBL/GenBank/DDBJ databases">
        <title>The permanent draft genome of Caldithrix abyssi DSM 13497.</title>
        <authorList>
            <consortium name="US DOE Joint Genome Institute (JGI-PGF)"/>
            <person name="Lucas S."/>
            <person name="Han J."/>
            <person name="Lapidus A."/>
            <person name="Bruce D."/>
            <person name="Goodwin L."/>
            <person name="Pitluck S."/>
            <person name="Peters L."/>
            <person name="Kyrpides N."/>
            <person name="Mavromatis K."/>
            <person name="Ivanova N."/>
            <person name="Mikhailova N."/>
            <person name="Chertkov O."/>
            <person name="Detter J.C."/>
            <person name="Tapia R."/>
            <person name="Han C."/>
            <person name="Land M."/>
            <person name="Hauser L."/>
            <person name="Markowitz V."/>
            <person name="Cheng J.-F."/>
            <person name="Hugenholtz P."/>
            <person name="Woyke T."/>
            <person name="Wu D."/>
            <person name="Spring S."/>
            <person name="Brambilla E."/>
            <person name="Klenk H.-P."/>
            <person name="Eisen J.A."/>
        </authorList>
    </citation>
    <scope>NUCLEOTIDE SEQUENCE [LARGE SCALE GENOMIC DNA]</scope>
    <source>
        <strain evidence="8 9">DSM 13497</strain>
    </source>
</reference>
<dbReference type="Pfam" id="PF03572">
    <property type="entry name" value="Peptidase_S41"/>
    <property type="match status" value="1"/>
</dbReference>
<dbReference type="PANTHER" id="PTHR32060">
    <property type="entry name" value="TAIL-SPECIFIC PROTEASE"/>
    <property type="match status" value="1"/>
</dbReference>
<dbReference type="Gene3D" id="3.30.750.44">
    <property type="match status" value="1"/>
</dbReference>
<gene>
    <name evidence="7" type="ORF">Cabys_1234</name>
    <name evidence="8" type="ORF">Calab_2423</name>
</gene>
<dbReference type="InterPro" id="IPR004447">
    <property type="entry name" value="Peptidase_S41A"/>
</dbReference>
<evidence type="ECO:0000313" key="8">
    <source>
        <dbReference type="EMBL" id="EHO42033.1"/>
    </source>
</evidence>
<dbReference type="CDD" id="cd07560">
    <property type="entry name" value="Peptidase_S41_CPP"/>
    <property type="match status" value="1"/>
</dbReference>
<dbReference type="GO" id="GO:0030288">
    <property type="term" value="C:outer membrane-bounded periplasmic space"/>
    <property type="evidence" value="ECO:0007669"/>
    <property type="project" value="TreeGrafter"/>
</dbReference>
<dbReference type="EMBL" id="CP018099">
    <property type="protein sequence ID" value="APF17983.1"/>
    <property type="molecule type" value="Genomic_DNA"/>
</dbReference>
<evidence type="ECO:0000313" key="10">
    <source>
        <dbReference type="Proteomes" id="UP000183868"/>
    </source>
</evidence>
<dbReference type="Pfam" id="PF17820">
    <property type="entry name" value="PDZ_6"/>
    <property type="match status" value="1"/>
</dbReference>
<dbReference type="NCBIfam" id="TIGR00225">
    <property type="entry name" value="prc"/>
    <property type="match status" value="1"/>
</dbReference>
<evidence type="ECO:0000313" key="7">
    <source>
        <dbReference type="EMBL" id="APF17983.1"/>
    </source>
</evidence>
<dbReference type="GO" id="GO:0007165">
    <property type="term" value="P:signal transduction"/>
    <property type="evidence" value="ECO:0007669"/>
    <property type="project" value="TreeGrafter"/>
</dbReference>
<dbReference type="HOGENOM" id="CLU_017295_2_1_0"/>
<dbReference type="InterPro" id="IPR041489">
    <property type="entry name" value="PDZ_6"/>
</dbReference>
<dbReference type="KEGG" id="caby:Cabys_1234"/>
<dbReference type="OrthoDB" id="9812068at2"/>
<proteinExistence type="inferred from homology"/>
<dbReference type="InterPro" id="IPR029045">
    <property type="entry name" value="ClpP/crotonase-like_dom_sf"/>
</dbReference>
<dbReference type="AlphaFoldDB" id="H1XYW2"/>
<dbReference type="SMART" id="SM00245">
    <property type="entry name" value="TSPc"/>
    <property type="match status" value="1"/>
</dbReference>
<evidence type="ECO:0000256" key="3">
    <source>
        <dbReference type="ARBA" id="ARBA00022801"/>
    </source>
</evidence>
<dbReference type="GO" id="GO:0008236">
    <property type="term" value="F:serine-type peptidase activity"/>
    <property type="evidence" value="ECO:0007669"/>
    <property type="project" value="UniProtKB-KW"/>
</dbReference>
<dbReference type="InterPro" id="IPR001478">
    <property type="entry name" value="PDZ"/>
</dbReference>